<sequence>VASTSSTAIPGALSVLCLVQLFLGKLKTYYGFVATGLLQAANRDAEDYIFLKRSRRGSSLIW</sequence>
<gene>
    <name evidence="1" type="ORF">METZ01_LOCUS512750</name>
</gene>
<proteinExistence type="predicted"/>
<protein>
    <submittedName>
        <fullName evidence="1">Uncharacterized protein</fullName>
    </submittedName>
</protein>
<feature type="non-terminal residue" evidence="1">
    <location>
        <position position="1"/>
    </location>
</feature>
<evidence type="ECO:0000313" key="1">
    <source>
        <dbReference type="EMBL" id="SVE59896.1"/>
    </source>
</evidence>
<accession>A0A383ESK6</accession>
<name>A0A383ESK6_9ZZZZ</name>
<feature type="non-terminal residue" evidence="1">
    <location>
        <position position="62"/>
    </location>
</feature>
<dbReference type="EMBL" id="UINC01228540">
    <property type="protein sequence ID" value="SVE59896.1"/>
    <property type="molecule type" value="Genomic_DNA"/>
</dbReference>
<dbReference type="AlphaFoldDB" id="A0A383ESK6"/>
<reference evidence="1" key="1">
    <citation type="submission" date="2018-05" db="EMBL/GenBank/DDBJ databases">
        <authorList>
            <person name="Lanie J.A."/>
            <person name="Ng W.-L."/>
            <person name="Kazmierczak K.M."/>
            <person name="Andrzejewski T.M."/>
            <person name="Davidsen T.M."/>
            <person name="Wayne K.J."/>
            <person name="Tettelin H."/>
            <person name="Glass J.I."/>
            <person name="Rusch D."/>
            <person name="Podicherti R."/>
            <person name="Tsui H.-C.T."/>
            <person name="Winkler M.E."/>
        </authorList>
    </citation>
    <scope>NUCLEOTIDE SEQUENCE</scope>
</reference>
<organism evidence="1">
    <name type="scientific">marine metagenome</name>
    <dbReference type="NCBI Taxonomy" id="408172"/>
    <lineage>
        <taxon>unclassified sequences</taxon>
        <taxon>metagenomes</taxon>
        <taxon>ecological metagenomes</taxon>
    </lineage>
</organism>